<gene>
    <name evidence="1" type="primary">ga03642</name>
    <name evidence="1" type="ORF">PR202_ga03642</name>
</gene>
<keyword evidence="2" id="KW-1185">Reference proteome</keyword>
<sequence length="160" mass="17366">MDIDGVVLPVVRGRLLRPVLGHARRARNGAAAPQTGAHFTHEVPNLAGADVRGRERRRCEESTSTVAMRQRLRKEGSWGGGEGDVVVGRARAAMLQAATLVDPAKREAEAVYGRARGVGVLEAAVLMDPGDDGGEGRERTTAMAARFWQPSQHRRRRNPE</sequence>
<protein>
    <submittedName>
        <fullName evidence="1">Uncharacterized protein</fullName>
    </submittedName>
</protein>
<reference evidence="1" key="2">
    <citation type="submission" date="2021-12" db="EMBL/GenBank/DDBJ databases">
        <title>Resequencing data analysis of finger millet.</title>
        <authorList>
            <person name="Hatakeyama M."/>
            <person name="Aluri S."/>
            <person name="Balachadran M.T."/>
            <person name="Sivarajan S.R."/>
            <person name="Poveda L."/>
            <person name="Shimizu-Inatsugi R."/>
            <person name="Schlapbach R."/>
            <person name="Sreeman S.M."/>
            <person name="Shimizu K.K."/>
        </authorList>
    </citation>
    <scope>NUCLEOTIDE SEQUENCE</scope>
</reference>
<dbReference type="AlphaFoldDB" id="A0AAV5BPL4"/>
<evidence type="ECO:0000313" key="2">
    <source>
        <dbReference type="Proteomes" id="UP001054889"/>
    </source>
</evidence>
<organism evidence="1 2">
    <name type="scientific">Eleusine coracana subsp. coracana</name>
    <dbReference type="NCBI Taxonomy" id="191504"/>
    <lineage>
        <taxon>Eukaryota</taxon>
        <taxon>Viridiplantae</taxon>
        <taxon>Streptophyta</taxon>
        <taxon>Embryophyta</taxon>
        <taxon>Tracheophyta</taxon>
        <taxon>Spermatophyta</taxon>
        <taxon>Magnoliopsida</taxon>
        <taxon>Liliopsida</taxon>
        <taxon>Poales</taxon>
        <taxon>Poaceae</taxon>
        <taxon>PACMAD clade</taxon>
        <taxon>Chloridoideae</taxon>
        <taxon>Cynodonteae</taxon>
        <taxon>Eleusininae</taxon>
        <taxon>Eleusine</taxon>
    </lineage>
</organism>
<dbReference type="EMBL" id="BQKI01000002">
    <property type="protein sequence ID" value="GJM87664.1"/>
    <property type="molecule type" value="Genomic_DNA"/>
</dbReference>
<name>A0AAV5BPL4_ELECO</name>
<comment type="caution">
    <text evidence="1">The sequence shown here is derived from an EMBL/GenBank/DDBJ whole genome shotgun (WGS) entry which is preliminary data.</text>
</comment>
<dbReference type="Proteomes" id="UP001054889">
    <property type="component" value="Unassembled WGS sequence"/>
</dbReference>
<reference evidence="1" key="1">
    <citation type="journal article" date="2018" name="DNA Res.">
        <title>Multiple hybrid de novo genome assembly of finger millet, an orphan allotetraploid crop.</title>
        <authorList>
            <person name="Hatakeyama M."/>
            <person name="Aluri S."/>
            <person name="Balachadran M.T."/>
            <person name="Sivarajan S.R."/>
            <person name="Patrignani A."/>
            <person name="Gruter S."/>
            <person name="Poveda L."/>
            <person name="Shimizu-Inatsugi R."/>
            <person name="Baeten J."/>
            <person name="Francoijs K.J."/>
            <person name="Nataraja K.N."/>
            <person name="Reddy Y.A.N."/>
            <person name="Phadnis S."/>
            <person name="Ravikumar R.L."/>
            <person name="Schlapbach R."/>
            <person name="Sreeman S.M."/>
            <person name="Shimizu K.K."/>
        </authorList>
    </citation>
    <scope>NUCLEOTIDE SEQUENCE</scope>
</reference>
<evidence type="ECO:0000313" key="1">
    <source>
        <dbReference type="EMBL" id="GJM87664.1"/>
    </source>
</evidence>
<proteinExistence type="predicted"/>
<accession>A0AAV5BPL4</accession>